<evidence type="ECO:0000256" key="4">
    <source>
        <dbReference type="RuleBase" id="RU000675"/>
    </source>
</evidence>
<comment type="catalytic activity">
    <reaction evidence="4">
        <text>Hydrolysis of terminal non-reducing beta-D-galactose residues in beta-D-galactosides.</text>
        <dbReference type="EC" id="3.2.1.23"/>
    </reaction>
</comment>
<evidence type="ECO:0000259" key="7">
    <source>
        <dbReference type="Pfam" id="PF01301"/>
    </source>
</evidence>
<dbReference type="EC" id="3.2.1.23" evidence="4"/>
<dbReference type="Proteomes" id="UP000677244">
    <property type="component" value="Unassembled WGS sequence"/>
</dbReference>
<feature type="domain" description="Glycoside hydrolase 35 catalytic" evidence="7">
    <location>
        <begin position="34"/>
        <end position="359"/>
    </location>
</feature>
<dbReference type="GO" id="GO:0004565">
    <property type="term" value="F:beta-galactosidase activity"/>
    <property type="evidence" value="ECO:0007669"/>
    <property type="project" value="UniProtKB-EC"/>
</dbReference>
<dbReference type="SUPFAM" id="SSF49785">
    <property type="entry name" value="Galactose-binding domain-like"/>
    <property type="match status" value="1"/>
</dbReference>
<feature type="domain" description="Beta-galactosidase 1-like first all-beta" evidence="8">
    <location>
        <begin position="403"/>
        <end position="513"/>
    </location>
</feature>
<reference evidence="10 11" key="1">
    <citation type="submission" date="2021-03" db="EMBL/GenBank/DDBJ databases">
        <title>Assistant Professor.</title>
        <authorList>
            <person name="Huq M.A."/>
        </authorList>
    </citation>
    <scope>NUCLEOTIDE SEQUENCE [LARGE SCALE GENOMIC DNA]</scope>
    <source>
        <strain evidence="10 11">MAH-29</strain>
    </source>
</reference>
<name>A0ABS3YS07_9BACT</name>
<dbReference type="PRINTS" id="PR00742">
    <property type="entry name" value="GLHYDRLASE35"/>
</dbReference>
<proteinExistence type="inferred from homology"/>
<dbReference type="Gene3D" id="3.20.20.80">
    <property type="entry name" value="Glycosidases"/>
    <property type="match status" value="1"/>
</dbReference>
<organism evidence="10 11">
    <name type="scientific">Niastella soli</name>
    <dbReference type="NCBI Taxonomy" id="2821487"/>
    <lineage>
        <taxon>Bacteria</taxon>
        <taxon>Pseudomonadati</taxon>
        <taxon>Bacteroidota</taxon>
        <taxon>Chitinophagia</taxon>
        <taxon>Chitinophagales</taxon>
        <taxon>Chitinophagaceae</taxon>
        <taxon>Niastella</taxon>
    </lineage>
</organism>
<dbReference type="InterPro" id="IPR026283">
    <property type="entry name" value="B-gal_1-like"/>
</dbReference>
<dbReference type="Pfam" id="PF01301">
    <property type="entry name" value="Glyco_hydro_35"/>
    <property type="match status" value="1"/>
</dbReference>
<evidence type="ECO:0000259" key="9">
    <source>
        <dbReference type="Pfam" id="PF21467"/>
    </source>
</evidence>
<dbReference type="EMBL" id="JAGHKO010000001">
    <property type="protein sequence ID" value="MBO9200691.1"/>
    <property type="molecule type" value="Genomic_DNA"/>
</dbReference>
<sequence>MGKSNWLLSSLLGILFTGTVTAQGSHSFEIKDGQFIYDNKPVQIHSGEMHYARIPAPYWRHRLQMIKAMGLNTVATYVFWNYHNPSPGVWDFTTGSHNIREFLRIAKEEGMFVILRPGPYACAEWEFGGYPWWLLKDTNLVIRSYNQPFLDSCKTYINKLAAQVKDQLVSNGGPIIMVQVENEFGSYVAQRKDIPLAEHRRYNEAIHQLLIRSGLTGPFFTSDGSWLFDGGSIPGVLPAANGEDNVENLKKEVNKYHNNQGPYMVAEYYPGWLHHWTEPFPNIPTKQVTEQIKKYLTNDVNFNVYMVHGGTNFAFTSGANYDKDHDIQPDLTSYDYDAPITEAGWASAKYLAVRELMKQYVKYPVSDIPAQIPVITLPPIQLNRSMDVFDWKKTLKPVVADTPLTFETLNQGHGYVLYSKRFNQPMQGTLQIKGLRDYAVVYVNGKKVALLDRVKKQYTATIAIPANGILDILVENMGRINYGSEIVHNNKGIISPVLINDQVVTGNWNMYQLPFNRQPVVNAGKQKNGKAALYSGTFTITKPGDVFLDMHSWGKGIVFVNGHNLGRYWQVGPQQTLYLPGCWLKTGTNNIVVFEQLNEGIKPEIPTVMKPVLTELKSEN</sequence>
<keyword evidence="3 4" id="KW-0326">Glycosidase</keyword>
<keyword evidence="11" id="KW-1185">Reference proteome</keyword>
<dbReference type="InterPro" id="IPR048912">
    <property type="entry name" value="BetaGal1-like_ABD1"/>
</dbReference>
<dbReference type="RefSeq" id="WP_209138730.1">
    <property type="nucleotide sequence ID" value="NZ_JAGHKO010000001.1"/>
</dbReference>
<protein>
    <recommendedName>
        <fullName evidence="4">Beta-galactosidase</fullName>
        <ecNumber evidence="4">3.2.1.23</ecNumber>
    </recommendedName>
</protein>
<accession>A0ABS3YS07</accession>
<dbReference type="Pfam" id="PF21467">
    <property type="entry name" value="BetaGal_gal-bd"/>
    <property type="match status" value="1"/>
</dbReference>
<feature type="signal peptide" evidence="6">
    <location>
        <begin position="1"/>
        <end position="22"/>
    </location>
</feature>
<dbReference type="PIRSF" id="PIRSF006336">
    <property type="entry name" value="B-gal"/>
    <property type="match status" value="1"/>
</dbReference>
<evidence type="ECO:0000256" key="5">
    <source>
        <dbReference type="RuleBase" id="RU003679"/>
    </source>
</evidence>
<dbReference type="InterPro" id="IPR017853">
    <property type="entry name" value="GH"/>
</dbReference>
<dbReference type="InterPro" id="IPR001944">
    <property type="entry name" value="Glycoside_Hdrlase_35"/>
</dbReference>
<dbReference type="Pfam" id="PF21317">
    <property type="entry name" value="BetaGal_ABD_1"/>
    <property type="match status" value="1"/>
</dbReference>
<feature type="chain" id="PRO_5045048991" description="Beta-galactosidase" evidence="6">
    <location>
        <begin position="23"/>
        <end position="620"/>
    </location>
</feature>
<evidence type="ECO:0000259" key="8">
    <source>
        <dbReference type="Pfam" id="PF21317"/>
    </source>
</evidence>
<dbReference type="InterPro" id="IPR031330">
    <property type="entry name" value="Gly_Hdrlase_35_cat"/>
</dbReference>
<evidence type="ECO:0000313" key="11">
    <source>
        <dbReference type="Proteomes" id="UP000677244"/>
    </source>
</evidence>
<dbReference type="PROSITE" id="PS01182">
    <property type="entry name" value="GLYCOSYL_HYDROL_F35"/>
    <property type="match status" value="1"/>
</dbReference>
<dbReference type="InterPro" id="IPR008979">
    <property type="entry name" value="Galactose-bd-like_sf"/>
</dbReference>
<dbReference type="SUPFAM" id="SSF51445">
    <property type="entry name" value="(Trans)glycosidases"/>
    <property type="match status" value="1"/>
</dbReference>
<dbReference type="InterPro" id="IPR048913">
    <property type="entry name" value="BetaGal_gal-bd"/>
</dbReference>
<evidence type="ECO:0000256" key="1">
    <source>
        <dbReference type="ARBA" id="ARBA00009809"/>
    </source>
</evidence>
<gene>
    <name evidence="10" type="ORF">J7I42_10485</name>
</gene>
<comment type="similarity">
    <text evidence="1 5">Belongs to the glycosyl hydrolase 35 family.</text>
</comment>
<dbReference type="InterPro" id="IPR019801">
    <property type="entry name" value="Glyco_hydro_35_CS"/>
</dbReference>
<dbReference type="PANTHER" id="PTHR23421">
    <property type="entry name" value="BETA-GALACTOSIDASE RELATED"/>
    <property type="match status" value="1"/>
</dbReference>
<dbReference type="Gene3D" id="2.60.120.260">
    <property type="entry name" value="Galactose-binding domain-like"/>
    <property type="match status" value="2"/>
</dbReference>
<evidence type="ECO:0000313" key="10">
    <source>
        <dbReference type="EMBL" id="MBO9200691.1"/>
    </source>
</evidence>
<keyword evidence="6" id="KW-0732">Signal</keyword>
<evidence type="ECO:0000256" key="2">
    <source>
        <dbReference type="ARBA" id="ARBA00022801"/>
    </source>
</evidence>
<evidence type="ECO:0000256" key="3">
    <source>
        <dbReference type="ARBA" id="ARBA00023295"/>
    </source>
</evidence>
<evidence type="ECO:0000256" key="6">
    <source>
        <dbReference type="SAM" id="SignalP"/>
    </source>
</evidence>
<keyword evidence="2 4" id="KW-0378">Hydrolase</keyword>
<feature type="domain" description="Beta-galactosidase galactose-binding" evidence="9">
    <location>
        <begin position="532"/>
        <end position="589"/>
    </location>
</feature>
<comment type="caution">
    <text evidence="10">The sequence shown here is derived from an EMBL/GenBank/DDBJ whole genome shotgun (WGS) entry which is preliminary data.</text>
</comment>